<dbReference type="EMBL" id="CP001291">
    <property type="protein sequence ID" value="ACK71488.1"/>
    <property type="molecule type" value="Genomic_DNA"/>
</dbReference>
<dbReference type="PROSITE" id="PS51737">
    <property type="entry name" value="RECOMBINASE_DNA_BIND"/>
    <property type="match status" value="1"/>
</dbReference>
<dbReference type="InterPro" id="IPR050639">
    <property type="entry name" value="SSR_resolvase"/>
</dbReference>
<dbReference type="GO" id="GO:0003677">
    <property type="term" value="F:DNA binding"/>
    <property type="evidence" value="ECO:0007669"/>
    <property type="project" value="InterPro"/>
</dbReference>
<evidence type="ECO:0000256" key="1">
    <source>
        <dbReference type="ARBA" id="ARBA00009913"/>
    </source>
</evidence>
<dbReference type="HOGENOM" id="CLU_051006_0_0_3"/>
<dbReference type="InterPro" id="IPR036162">
    <property type="entry name" value="Resolvase-like_N_sf"/>
</dbReference>
<evidence type="ECO:0000313" key="4">
    <source>
        <dbReference type="EMBL" id="ACK71488.1"/>
    </source>
</evidence>
<dbReference type="STRING" id="65393.PCC7424_3086"/>
<keyword evidence="5" id="KW-1185">Reference proteome</keyword>
<sequence length="437" mass="50942">MKIVAYLYSDPLLDSPVDPLIWGLEVDRVYQDLGQHEQLQQLLSDAKIDPPNYLLIRRLEELGDTLEEVSDRLNQLETLGIEIIAIEQAYNSSQFDKVNSQNIRNDLTQLLQEIQNNQRRRRLKQGHARNRIKALPPPGKAPYGYRRGKDRYILDRSTAPVVKEFFERFLLFGSLRGAVRYLEKRYGKKISVSTGRNWLTNPVYRGDLEYQNQDIILDTHAPIISREEAAQIDRLLRRNSNLAPRTASAPRSLAGLVICEKCQSPMTITRVTPRLKKSEYLYLRPKNCSLNPPCKSILYEQVLEKTIESICRDLPQTVAQLNLPNLEGIKTRFINEIVKKREIINQLPELKKEGILDQQTADLRRYKLETEIAQLQLKIDQLPPGNLNIITQAVTIPQFWLDLSEAERRFYFREFIRKIKIVRPQPQKWEVELVFIF</sequence>
<reference evidence="5" key="1">
    <citation type="journal article" date="2011" name="MBio">
        <title>Novel metabolic attributes of the genus Cyanothece, comprising a group of unicellular nitrogen-fixing Cyanobacteria.</title>
        <authorList>
            <person name="Bandyopadhyay A."/>
            <person name="Elvitigala T."/>
            <person name="Welsh E."/>
            <person name="Stockel J."/>
            <person name="Liberton M."/>
            <person name="Min H."/>
            <person name="Sherman L.A."/>
            <person name="Pakrasi H.B."/>
        </authorList>
    </citation>
    <scope>NUCLEOTIDE SEQUENCE [LARGE SCALE GENOMIC DNA]</scope>
    <source>
        <strain evidence="5">PCC 7424</strain>
    </source>
</reference>
<dbReference type="Pfam" id="PF07508">
    <property type="entry name" value="Recombinase"/>
    <property type="match status" value="1"/>
</dbReference>
<evidence type="ECO:0000256" key="2">
    <source>
        <dbReference type="SAM" id="Coils"/>
    </source>
</evidence>
<dbReference type="Proteomes" id="UP000002384">
    <property type="component" value="Chromosome"/>
</dbReference>
<name>B7KBD2_GLOC7</name>
<feature type="coiled-coil region" evidence="2">
    <location>
        <begin position="56"/>
        <end position="120"/>
    </location>
</feature>
<protein>
    <submittedName>
        <fullName evidence="4">Recombinase</fullName>
    </submittedName>
</protein>
<dbReference type="KEGG" id="cyc:PCC7424_3086"/>
<dbReference type="OrthoDB" id="445127at2"/>
<keyword evidence="2" id="KW-0175">Coiled coil</keyword>
<dbReference type="eggNOG" id="COG1961">
    <property type="taxonomic scope" value="Bacteria"/>
</dbReference>
<gene>
    <name evidence="4" type="ordered locus">PCC7424_3086</name>
</gene>
<dbReference type="GO" id="GO:0000150">
    <property type="term" value="F:DNA strand exchange activity"/>
    <property type="evidence" value="ECO:0007669"/>
    <property type="project" value="InterPro"/>
</dbReference>
<dbReference type="RefSeq" id="WP_015955085.1">
    <property type="nucleotide sequence ID" value="NC_011729.1"/>
</dbReference>
<comment type="similarity">
    <text evidence="1">Belongs to the site-specific recombinase resolvase family.</text>
</comment>
<accession>B7KBD2</accession>
<dbReference type="AlphaFoldDB" id="B7KBD2"/>
<proteinExistence type="inferred from homology"/>
<dbReference type="PANTHER" id="PTHR30461:SF26">
    <property type="entry name" value="RESOLVASE HOMOLOG YNEB"/>
    <property type="match status" value="1"/>
</dbReference>
<dbReference type="SUPFAM" id="SSF53041">
    <property type="entry name" value="Resolvase-like"/>
    <property type="match status" value="1"/>
</dbReference>
<dbReference type="InterPro" id="IPR038109">
    <property type="entry name" value="DNA_bind_recomb_sf"/>
</dbReference>
<dbReference type="InterPro" id="IPR006119">
    <property type="entry name" value="Resolv_N"/>
</dbReference>
<dbReference type="InterPro" id="IPR011109">
    <property type="entry name" value="DNA_bind_recombinase_dom"/>
</dbReference>
<evidence type="ECO:0000313" key="5">
    <source>
        <dbReference type="Proteomes" id="UP000002384"/>
    </source>
</evidence>
<evidence type="ECO:0000259" key="3">
    <source>
        <dbReference type="PROSITE" id="PS51737"/>
    </source>
</evidence>
<dbReference type="Pfam" id="PF13408">
    <property type="entry name" value="Zn_ribbon_recom"/>
    <property type="match status" value="1"/>
</dbReference>
<feature type="domain" description="Recombinase" evidence="3">
    <location>
        <begin position="142"/>
        <end position="242"/>
    </location>
</feature>
<dbReference type="SMART" id="SM00857">
    <property type="entry name" value="Resolvase"/>
    <property type="match status" value="1"/>
</dbReference>
<dbReference type="Pfam" id="PF00239">
    <property type="entry name" value="Resolvase"/>
    <property type="match status" value="1"/>
</dbReference>
<dbReference type="Gene3D" id="3.90.1750.20">
    <property type="entry name" value="Putative Large Serine Recombinase, Chain B, Domain 2"/>
    <property type="match status" value="1"/>
</dbReference>
<organism evidence="4 5">
    <name type="scientific">Gloeothece citriformis (strain PCC 7424)</name>
    <name type="common">Cyanothece sp. (strain PCC 7424)</name>
    <dbReference type="NCBI Taxonomy" id="65393"/>
    <lineage>
        <taxon>Bacteria</taxon>
        <taxon>Bacillati</taxon>
        <taxon>Cyanobacteriota</taxon>
        <taxon>Cyanophyceae</taxon>
        <taxon>Oscillatoriophycideae</taxon>
        <taxon>Chroococcales</taxon>
        <taxon>Aphanothecaceae</taxon>
        <taxon>Gloeothece</taxon>
        <taxon>Gloeothece citriformis</taxon>
    </lineage>
</organism>
<dbReference type="InterPro" id="IPR025827">
    <property type="entry name" value="Zn_ribbon_recom_dom"/>
</dbReference>
<dbReference type="PANTHER" id="PTHR30461">
    <property type="entry name" value="DNA-INVERTASE FROM LAMBDOID PROPHAGE"/>
    <property type="match status" value="1"/>
</dbReference>